<reference evidence="8" key="1">
    <citation type="submission" date="2022-10" db="EMBL/GenBank/DDBJ databases">
        <title>Gaoshiqiia sediminis gen. nov., sp. nov., isolated from coastal sediment.</title>
        <authorList>
            <person name="Yu W.X."/>
            <person name="Mu D.S."/>
            <person name="Du J.Z."/>
            <person name="Liang Y.Q."/>
        </authorList>
    </citation>
    <scope>NUCLEOTIDE SEQUENCE</scope>
    <source>
        <strain evidence="8">A06</strain>
    </source>
</reference>
<name>A0AA41YB90_9BACT</name>
<dbReference type="Gene3D" id="3.10.290.10">
    <property type="entry name" value="RNA-binding S4 domain"/>
    <property type="match status" value="1"/>
</dbReference>
<feature type="active site" evidence="3">
    <location>
        <position position="151"/>
    </location>
</feature>
<dbReference type="Pfam" id="PF00849">
    <property type="entry name" value="PseudoU_synth_2"/>
    <property type="match status" value="1"/>
</dbReference>
<dbReference type="InterPro" id="IPR020103">
    <property type="entry name" value="PsdUridine_synth_cat_dom_sf"/>
</dbReference>
<feature type="compositionally biased region" description="Basic and acidic residues" evidence="6">
    <location>
        <begin position="1"/>
        <end position="17"/>
    </location>
</feature>
<dbReference type="PROSITE" id="PS50889">
    <property type="entry name" value="S4"/>
    <property type="match status" value="1"/>
</dbReference>
<dbReference type="CDD" id="cd00165">
    <property type="entry name" value="S4"/>
    <property type="match status" value="1"/>
</dbReference>
<organism evidence="8 9">
    <name type="scientific">Gaoshiqia sediminis</name>
    <dbReference type="NCBI Taxonomy" id="2986998"/>
    <lineage>
        <taxon>Bacteria</taxon>
        <taxon>Pseudomonadati</taxon>
        <taxon>Bacteroidota</taxon>
        <taxon>Bacteroidia</taxon>
        <taxon>Marinilabiliales</taxon>
        <taxon>Prolixibacteraceae</taxon>
        <taxon>Gaoshiqia</taxon>
    </lineage>
</organism>
<dbReference type="SUPFAM" id="SSF55174">
    <property type="entry name" value="Alpha-L RNA-binding motif"/>
    <property type="match status" value="1"/>
</dbReference>
<evidence type="ECO:0000256" key="3">
    <source>
        <dbReference type="PIRSR" id="PIRSR606225-1"/>
    </source>
</evidence>
<dbReference type="Gene3D" id="3.30.2350.10">
    <property type="entry name" value="Pseudouridine synthase"/>
    <property type="match status" value="1"/>
</dbReference>
<dbReference type="PANTHER" id="PTHR21600:SF44">
    <property type="entry name" value="RIBOSOMAL LARGE SUBUNIT PSEUDOURIDINE SYNTHASE D"/>
    <property type="match status" value="1"/>
</dbReference>
<dbReference type="EMBL" id="JAPAAF010000002">
    <property type="protein sequence ID" value="MCW0481497.1"/>
    <property type="molecule type" value="Genomic_DNA"/>
</dbReference>
<dbReference type="GO" id="GO:0140098">
    <property type="term" value="F:catalytic activity, acting on RNA"/>
    <property type="evidence" value="ECO:0007669"/>
    <property type="project" value="UniProtKB-ARBA"/>
</dbReference>
<dbReference type="GO" id="GO:0000455">
    <property type="term" value="P:enzyme-directed rRNA pseudouridine synthesis"/>
    <property type="evidence" value="ECO:0007669"/>
    <property type="project" value="TreeGrafter"/>
</dbReference>
<keyword evidence="2 5" id="KW-0413">Isomerase</keyword>
<dbReference type="EC" id="5.4.99.-" evidence="5"/>
<evidence type="ECO:0000259" key="7">
    <source>
        <dbReference type="Pfam" id="PF00849"/>
    </source>
</evidence>
<dbReference type="InterPro" id="IPR006224">
    <property type="entry name" value="PsdUridine_synth_RluA-like_CS"/>
</dbReference>
<evidence type="ECO:0000256" key="4">
    <source>
        <dbReference type="PROSITE-ProRule" id="PRU00182"/>
    </source>
</evidence>
<gene>
    <name evidence="8" type="ORF">N2K84_02075</name>
</gene>
<feature type="domain" description="Pseudouridine synthase RsuA/RluA-like" evidence="7">
    <location>
        <begin position="104"/>
        <end position="255"/>
    </location>
</feature>
<dbReference type="CDD" id="cd02869">
    <property type="entry name" value="PseudoU_synth_RluA_like"/>
    <property type="match status" value="1"/>
</dbReference>
<comment type="function">
    <text evidence="5">Responsible for synthesis of pseudouridine from uracil.</text>
</comment>
<dbReference type="SUPFAM" id="SSF55120">
    <property type="entry name" value="Pseudouridine synthase"/>
    <property type="match status" value="1"/>
</dbReference>
<evidence type="ECO:0000256" key="5">
    <source>
        <dbReference type="RuleBase" id="RU362028"/>
    </source>
</evidence>
<protein>
    <recommendedName>
        <fullName evidence="5">Pseudouridine synthase</fullName>
        <ecNumber evidence="5">5.4.99.-</ecNumber>
    </recommendedName>
</protein>
<dbReference type="PANTHER" id="PTHR21600">
    <property type="entry name" value="MITOCHONDRIAL RNA PSEUDOURIDINE SYNTHASE"/>
    <property type="match status" value="1"/>
</dbReference>
<dbReference type="GO" id="GO:0009982">
    <property type="term" value="F:pseudouridine synthase activity"/>
    <property type="evidence" value="ECO:0007669"/>
    <property type="project" value="InterPro"/>
</dbReference>
<evidence type="ECO:0000313" key="9">
    <source>
        <dbReference type="Proteomes" id="UP001163821"/>
    </source>
</evidence>
<dbReference type="InterPro" id="IPR006145">
    <property type="entry name" value="PsdUridine_synth_RsuA/RluA"/>
</dbReference>
<dbReference type="AlphaFoldDB" id="A0AA41YB90"/>
<dbReference type="InterPro" id="IPR006225">
    <property type="entry name" value="PsdUridine_synth_RluC/D"/>
</dbReference>
<evidence type="ECO:0000256" key="2">
    <source>
        <dbReference type="ARBA" id="ARBA00023235"/>
    </source>
</evidence>
<evidence type="ECO:0000256" key="6">
    <source>
        <dbReference type="SAM" id="MobiDB-lite"/>
    </source>
</evidence>
<proteinExistence type="inferred from homology"/>
<sequence>MKEKKEKKETKPSEKRTKPGQAPSIRFKVKVQEELMKFLIAQLPHKNRNNIKTMLKKRQVLVNGTAITQFNHLLKPGQTVELSRKPGKAAVHLRGINIVYEDKDLIVVNKNAGLLTIATDKEKRETVYSMLSTYVKDENKNNKIYIVHRIDRETSGLMMFAKNKEMQELLQESWKQTIAERSYLAVIEGKLDPPEGTHISYLFESKVFIVHSSQDPEKGQKAITHYSTLKSNDLYSLLKVNLETGRKNQIRVHLKDLEHPIIGDKKYGSKSNPIGRLGLHAWVLAFTHPITGKKVRFETSIPSSFLKLF</sequence>
<dbReference type="InterPro" id="IPR050188">
    <property type="entry name" value="RluA_PseudoU_synthase"/>
</dbReference>
<feature type="region of interest" description="Disordered" evidence="6">
    <location>
        <begin position="1"/>
        <end position="25"/>
    </location>
</feature>
<evidence type="ECO:0000313" key="8">
    <source>
        <dbReference type="EMBL" id="MCW0481497.1"/>
    </source>
</evidence>
<comment type="similarity">
    <text evidence="1 5">Belongs to the pseudouridine synthase RluA family.</text>
</comment>
<dbReference type="NCBIfam" id="TIGR00005">
    <property type="entry name" value="rluA_subfam"/>
    <property type="match status" value="1"/>
</dbReference>
<keyword evidence="9" id="KW-1185">Reference proteome</keyword>
<accession>A0AA41YB90</accession>
<dbReference type="Proteomes" id="UP001163821">
    <property type="component" value="Unassembled WGS sequence"/>
</dbReference>
<dbReference type="RefSeq" id="WP_282590107.1">
    <property type="nucleotide sequence ID" value="NZ_JAPAAF010000002.1"/>
</dbReference>
<dbReference type="PROSITE" id="PS01129">
    <property type="entry name" value="PSI_RLU"/>
    <property type="match status" value="1"/>
</dbReference>
<dbReference type="InterPro" id="IPR036986">
    <property type="entry name" value="S4_RNA-bd_sf"/>
</dbReference>
<evidence type="ECO:0000256" key="1">
    <source>
        <dbReference type="ARBA" id="ARBA00010876"/>
    </source>
</evidence>
<comment type="caution">
    <text evidence="8">The sequence shown here is derived from an EMBL/GenBank/DDBJ whole genome shotgun (WGS) entry which is preliminary data.</text>
</comment>
<keyword evidence="4" id="KW-0694">RNA-binding</keyword>
<comment type="catalytic activity">
    <reaction evidence="5">
        <text>a uridine in RNA = a pseudouridine in RNA</text>
        <dbReference type="Rhea" id="RHEA:48348"/>
        <dbReference type="Rhea" id="RHEA-COMP:12068"/>
        <dbReference type="Rhea" id="RHEA-COMP:12069"/>
        <dbReference type="ChEBI" id="CHEBI:65314"/>
        <dbReference type="ChEBI" id="CHEBI:65315"/>
    </reaction>
</comment>
<dbReference type="GO" id="GO:0003723">
    <property type="term" value="F:RNA binding"/>
    <property type="evidence" value="ECO:0007669"/>
    <property type="project" value="UniProtKB-KW"/>
</dbReference>